<dbReference type="GO" id="GO:0006592">
    <property type="term" value="P:ornithine biosynthetic process"/>
    <property type="evidence" value="ECO:0007669"/>
    <property type="project" value="TreeGrafter"/>
</dbReference>
<dbReference type="Gene3D" id="3.60.70.12">
    <property type="entry name" value="L-amino peptidase D-ALA esterase/amidase"/>
    <property type="match status" value="1"/>
</dbReference>
<proteinExistence type="predicted"/>
<protein>
    <recommendedName>
        <fullName evidence="4">Glutamate N-acetyltransferase</fullName>
    </recommendedName>
</protein>
<organism evidence="2 3">
    <name type="scientific">Actinobacteria bacterium BACL2 MAG-120802-bin41</name>
    <dbReference type="NCBI Taxonomy" id="1655568"/>
    <lineage>
        <taxon>Bacteria</taxon>
        <taxon>Bacillati</taxon>
        <taxon>Actinomycetota</taxon>
        <taxon>Actinomycetes</taxon>
        <taxon>Actinomycetes incertae sedis</taxon>
        <taxon>ac1 cluster</taxon>
    </lineage>
</organism>
<gene>
    <name evidence="2" type="ORF">ABR60_01620</name>
</gene>
<evidence type="ECO:0000256" key="1">
    <source>
        <dbReference type="ARBA" id="ARBA00011475"/>
    </source>
</evidence>
<dbReference type="GO" id="GO:0004358">
    <property type="term" value="F:L-glutamate N-acetyltransferase activity, acting on acetyl-L-ornithine as donor"/>
    <property type="evidence" value="ECO:0007669"/>
    <property type="project" value="InterPro"/>
</dbReference>
<dbReference type="GO" id="GO:0006526">
    <property type="term" value="P:L-arginine biosynthetic process"/>
    <property type="evidence" value="ECO:0007669"/>
    <property type="project" value="InterPro"/>
</dbReference>
<evidence type="ECO:0000313" key="2">
    <source>
        <dbReference type="EMBL" id="KRO28012.1"/>
    </source>
</evidence>
<dbReference type="PANTHER" id="PTHR23100">
    <property type="entry name" value="ARGININE BIOSYNTHESIS BIFUNCTIONAL PROTEIN ARGJ"/>
    <property type="match status" value="1"/>
</dbReference>
<accession>A0A0R2NRJ3</accession>
<dbReference type="Pfam" id="PF01960">
    <property type="entry name" value="ArgJ"/>
    <property type="match status" value="1"/>
</dbReference>
<evidence type="ECO:0000313" key="3">
    <source>
        <dbReference type="Proteomes" id="UP000053941"/>
    </source>
</evidence>
<comment type="caution">
    <text evidence="2">The sequence shown here is derived from an EMBL/GenBank/DDBJ whole genome shotgun (WGS) entry which is preliminary data.</text>
</comment>
<dbReference type="GO" id="GO:0004042">
    <property type="term" value="F:L-glutamate N-acetyltransferase activity"/>
    <property type="evidence" value="ECO:0007669"/>
    <property type="project" value="TreeGrafter"/>
</dbReference>
<dbReference type="InterPro" id="IPR002813">
    <property type="entry name" value="Arg_biosynth_ArgJ"/>
</dbReference>
<dbReference type="InterPro" id="IPR016117">
    <property type="entry name" value="ArgJ-like_dom_sf"/>
</dbReference>
<name>A0A0R2NRJ3_9ACTN</name>
<dbReference type="Proteomes" id="UP000053941">
    <property type="component" value="Unassembled WGS sequence"/>
</dbReference>
<dbReference type="SUPFAM" id="SSF56266">
    <property type="entry name" value="DmpA/ArgJ-like"/>
    <property type="match status" value="1"/>
</dbReference>
<dbReference type="AlphaFoldDB" id="A0A0R2NRJ3"/>
<evidence type="ECO:0008006" key="4">
    <source>
        <dbReference type="Google" id="ProtNLM"/>
    </source>
</evidence>
<sequence>MTLKNEYSQNLPKGFRGAGVSAGLKSSGAKDLALIVNDGPDYFASAVFTTNQVVAAPVIWSRQVLKDNEVSAVLLNSGGANAATGADGDLCRYT</sequence>
<dbReference type="PANTHER" id="PTHR23100:SF0">
    <property type="entry name" value="ARGININE BIOSYNTHESIS BIFUNCTIONAL PROTEIN ARGJ, MITOCHONDRIAL"/>
    <property type="match status" value="1"/>
</dbReference>
<dbReference type="EMBL" id="LIAS01000230">
    <property type="protein sequence ID" value="KRO28012.1"/>
    <property type="molecule type" value="Genomic_DNA"/>
</dbReference>
<comment type="subunit">
    <text evidence="1">Heterotetramer of two alpha and two beta chains.</text>
</comment>
<reference evidence="2 3" key="1">
    <citation type="submission" date="2015-10" db="EMBL/GenBank/DDBJ databases">
        <title>Metagenome-Assembled Genomes uncover a global brackish microbiome.</title>
        <authorList>
            <person name="Hugerth L.W."/>
            <person name="Larsson J."/>
            <person name="Alneberg J."/>
            <person name="Lindh M.V."/>
            <person name="Legrand C."/>
            <person name="Pinhassi J."/>
            <person name="Andersson A.F."/>
        </authorList>
    </citation>
    <scope>NUCLEOTIDE SEQUENCE [LARGE SCALE GENOMIC DNA]</scope>
    <source>
        <strain evidence="2">BACL2 MAG-120802-bin41</strain>
    </source>
</reference>